<protein>
    <submittedName>
        <fullName evidence="1">DUF6276 family protein</fullName>
    </submittedName>
</protein>
<accession>A0ABD5MDH8</accession>
<comment type="caution">
    <text evidence="1">The sequence shown here is derived from an EMBL/GenBank/DDBJ whole genome shotgun (WGS) entry which is preliminary data.</text>
</comment>
<evidence type="ECO:0000313" key="2">
    <source>
        <dbReference type="Proteomes" id="UP001570511"/>
    </source>
</evidence>
<keyword evidence="2" id="KW-1185">Reference proteome</keyword>
<gene>
    <name evidence="1" type="ORF">OS889_00025</name>
</gene>
<reference evidence="1 2" key="1">
    <citation type="submission" date="2024-08" db="EMBL/GenBank/DDBJ databases">
        <title>Halobellus sp. MBLA0158 whole genome sequence.</title>
        <authorList>
            <person name="Hwang C.Y."/>
            <person name="Cho E.-S."/>
            <person name="Seo M.-J."/>
        </authorList>
    </citation>
    <scope>NUCLEOTIDE SEQUENCE [LARGE SCALE GENOMIC DNA]</scope>
    <source>
        <strain evidence="1 2">MBLA0158</strain>
    </source>
</reference>
<dbReference type="InterPro" id="IPR046243">
    <property type="entry name" value="DUF6276"/>
</dbReference>
<dbReference type="Pfam" id="PF19792">
    <property type="entry name" value="DUF6276"/>
    <property type="match status" value="1"/>
</dbReference>
<sequence length="148" mass="15471">MAARCPDCDRTLVSVEVPPALREFAPEDAAVVGSCPRCLRTVALGDADVDADADVNADTDPAPEIHHDAADLPDAIPDGDGSVAVVLLLGLLDALATNRAAIQALVDHAERGGADVFLTLDRLAADSDVDPHADLGRRRQQLESLLGY</sequence>
<evidence type="ECO:0000313" key="1">
    <source>
        <dbReference type="EMBL" id="MFA1609391.1"/>
    </source>
</evidence>
<organism evidence="1 2">
    <name type="scientific">Halobellus rubicundus</name>
    <dbReference type="NCBI Taxonomy" id="2996466"/>
    <lineage>
        <taxon>Archaea</taxon>
        <taxon>Methanobacteriati</taxon>
        <taxon>Methanobacteriota</taxon>
        <taxon>Stenosarchaea group</taxon>
        <taxon>Halobacteria</taxon>
        <taxon>Halobacteriales</taxon>
        <taxon>Haloferacaceae</taxon>
        <taxon>Halobellus</taxon>
    </lineage>
</organism>
<dbReference type="AlphaFoldDB" id="A0ABD5MDH8"/>
<dbReference type="Proteomes" id="UP001570511">
    <property type="component" value="Unassembled WGS sequence"/>
</dbReference>
<proteinExistence type="predicted"/>
<dbReference type="EMBL" id="JBGNYA010000001">
    <property type="protein sequence ID" value="MFA1609391.1"/>
    <property type="molecule type" value="Genomic_DNA"/>
</dbReference>
<dbReference type="RefSeq" id="WP_372386435.1">
    <property type="nucleotide sequence ID" value="NZ_JBGNYA010000001.1"/>
</dbReference>
<name>A0ABD5MDH8_9EURY</name>